<dbReference type="InterPro" id="IPR004836">
    <property type="entry name" value="Na_Ca_Ex"/>
</dbReference>
<keyword evidence="11" id="KW-0106">Calcium</keyword>
<dbReference type="GO" id="GO:0042383">
    <property type="term" value="C:sarcolemma"/>
    <property type="evidence" value="ECO:0007669"/>
    <property type="project" value="TreeGrafter"/>
</dbReference>
<feature type="transmembrane region" description="Helical" evidence="20">
    <location>
        <begin position="743"/>
        <end position="762"/>
    </location>
</feature>
<evidence type="ECO:0000256" key="13">
    <source>
        <dbReference type="ARBA" id="ARBA00022989"/>
    </source>
</evidence>
<evidence type="ECO:0000256" key="17">
    <source>
        <dbReference type="ARBA" id="ARBA00023180"/>
    </source>
</evidence>
<keyword evidence="17" id="KW-0325">Glycoprotein</keyword>
<dbReference type="GO" id="GO:0046872">
    <property type="term" value="F:metal ion binding"/>
    <property type="evidence" value="ECO:0007669"/>
    <property type="project" value="UniProtKB-KW"/>
</dbReference>
<feature type="domain" description="Calx-beta" evidence="21">
    <location>
        <begin position="472"/>
        <end position="571"/>
    </location>
</feature>
<dbReference type="GO" id="GO:0098703">
    <property type="term" value="P:calcium ion import across plasma membrane"/>
    <property type="evidence" value="ECO:0007669"/>
    <property type="project" value="TreeGrafter"/>
</dbReference>
<feature type="transmembrane region" description="Helical" evidence="20">
    <location>
        <begin position="181"/>
        <end position="204"/>
    </location>
</feature>
<evidence type="ECO:0000256" key="1">
    <source>
        <dbReference type="ARBA" id="ARBA00004651"/>
    </source>
</evidence>
<dbReference type="OrthoDB" id="418484at2759"/>
<feature type="transmembrane region" description="Helical" evidence="20">
    <location>
        <begin position="665"/>
        <end position="698"/>
    </location>
</feature>
<dbReference type="InterPro" id="IPR044880">
    <property type="entry name" value="NCX_ion-bd_dom_sf"/>
</dbReference>
<keyword evidence="7 20" id="KW-0812">Transmembrane</keyword>
<evidence type="ECO:0000256" key="4">
    <source>
        <dbReference type="ARBA" id="ARBA00022449"/>
    </source>
</evidence>
<evidence type="ECO:0000256" key="19">
    <source>
        <dbReference type="ARBA" id="ARBA00033667"/>
    </source>
</evidence>
<accession>A0A8I6TI08</accession>
<evidence type="ECO:0000256" key="12">
    <source>
        <dbReference type="ARBA" id="ARBA00022860"/>
    </source>
</evidence>
<keyword evidence="4" id="KW-0050">Antiport</keyword>
<evidence type="ECO:0000256" key="20">
    <source>
        <dbReference type="SAM" id="Phobius"/>
    </source>
</evidence>
<dbReference type="GO" id="GO:0030424">
    <property type="term" value="C:axon"/>
    <property type="evidence" value="ECO:0007669"/>
    <property type="project" value="TreeGrafter"/>
</dbReference>
<feature type="transmembrane region" description="Helical" evidence="20">
    <location>
        <begin position="210"/>
        <end position="228"/>
    </location>
</feature>
<evidence type="ECO:0000256" key="3">
    <source>
        <dbReference type="ARBA" id="ARBA00022448"/>
    </source>
</evidence>
<dbReference type="InterPro" id="IPR003644">
    <property type="entry name" value="Calx_beta"/>
</dbReference>
<keyword evidence="9" id="KW-0732">Signal</keyword>
<evidence type="ECO:0000259" key="21">
    <source>
        <dbReference type="SMART" id="SM00237"/>
    </source>
</evidence>
<evidence type="ECO:0000313" key="23">
    <source>
        <dbReference type="Proteomes" id="UP000494040"/>
    </source>
</evidence>
<keyword evidence="13 20" id="KW-1133">Transmembrane helix</keyword>
<comment type="catalytic activity">
    <reaction evidence="19">
        <text>Ca(2+)(in) + 3 Na(+)(out) = Ca(2+)(out) + 3 Na(+)(in)</text>
        <dbReference type="Rhea" id="RHEA:69955"/>
        <dbReference type="ChEBI" id="CHEBI:29101"/>
        <dbReference type="ChEBI" id="CHEBI:29108"/>
    </reaction>
</comment>
<evidence type="ECO:0000256" key="2">
    <source>
        <dbReference type="ARBA" id="ARBA00007489"/>
    </source>
</evidence>
<dbReference type="Pfam" id="PF03160">
    <property type="entry name" value="Calx-beta"/>
    <property type="match status" value="1"/>
</dbReference>
<proteinExistence type="inferred from homology"/>
<keyword evidence="16 20" id="KW-0472">Membrane</keyword>
<dbReference type="GO" id="GO:0005516">
    <property type="term" value="F:calmodulin binding"/>
    <property type="evidence" value="ECO:0007669"/>
    <property type="project" value="UniProtKB-KW"/>
</dbReference>
<keyword evidence="8" id="KW-0479">Metal-binding</keyword>
<evidence type="ECO:0000256" key="7">
    <source>
        <dbReference type="ARBA" id="ARBA00022692"/>
    </source>
</evidence>
<dbReference type="Proteomes" id="UP000494040">
    <property type="component" value="Unassembled WGS sequence"/>
</dbReference>
<reference evidence="22" key="1">
    <citation type="submission" date="2022-01" db="UniProtKB">
        <authorList>
            <consortium name="EnsemblMetazoa"/>
        </authorList>
    </citation>
    <scope>IDENTIFICATION</scope>
</reference>
<dbReference type="KEGG" id="clec:106667422"/>
<keyword evidence="5" id="KW-1003">Cell membrane</keyword>
<organism evidence="22 23">
    <name type="scientific">Cimex lectularius</name>
    <name type="common">Bed bug</name>
    <name type="synonym">Acanthia lectularia</name>
    <dbReference type="NCBI Taxonomy" id="79782"/>
    <lineage>
        <taxon>Eukaryota</taxon>
        <taxon>Metazoa</taxon>
        <taxon>Ecdysozoa</taxon>
        <taxon>Arthropoda</taxon>
        <taxon>Hexapoda</taxon>
        <taxon>Insecta</taxon>
        <taxon>Pterygota</taxon>
        <taxon>Neoptera</taxon>
        <taxon>Paraneoptera</taxon>
        <taxon>Hemiptera</taxon>
        <taxon>Heteroptera</taxon>
        <taxon>Panheteroptera</taxon>
        <taxon>Cimicomorpha</taxon>
        <taxon>Cimicidae</taxon>
        <taxon>Cimex</taxon>
    </lineage>
</organism>
<feature type="transmembrane region" description="Helical" evidence="20">
    <location>
        <begin position="35"/>
        <end position="60"/>
    </location>
</feature>
<dbReference type="Gene3D" id="2.60.40.2030">
    <property type="match status" value="2"/>
</dbReference>
<keyword evidence="10" id="KW-0677">Repeat</keyword>
<evidence type="ECO:0000256" key="6">
    <source>
        <dbReference type="ARBA" id="ARBA00022568"/>
    </source>
</evidence>
<dbReference type="EnsemblMetazoa" id="XM_014395374.2">
    <property type="protein sequence ID" value="XP_014250860.1"/>
    <property type="gene ID" value="LOC106667422"/>
</dbReference>
<sequence>MKEESQYLYGPPDICRPALLLPVLDEREWNYSFRAFLYFLGLLYFFLGVAIVTDIFMTSIETITSKTRKIYLSKTSSKLKRNGSYNSVGGVVAGLKEDEPEVIEVRVWNDTVANLTLMALGTSAPEILLSIIEIIGHNFEAGQLGPGTIVGSAAFNLLIITSICMLALDGDDTRRINRFKVFIVTGLFSFFAYIWMFIILQVISANRVELWEAVLTFVFFPLLTLFAYSADKGWCGLGIIRQSKNKQQLELGPLRGDENEKVLAEKLFFREGKIDKDNLVRFIREVKKYEGLTDEDAAVLAAAKLVDNQQHSTMWYRIGAVRTMSGGRRLRPILSSKLKQVYDTINEHPHGPDLGDVPPPPDMVNNAVIEFHAATVAVKENIGKFGITIWRHGNLNEQVRVRVQTIDGTARKIEDYVPINEIITFEPGQKEKQVIVEIVNDNKWEPNEEFFLRLSLVRNEDQNVELGRMAIMEVTILDDDEPGILSFEKRGTIVKESAGVVTVDIFRTKGSDGEVSVQWRTIDKSAISGRDYKGGTGTLTFKHGEVMRSLQIPIVNDLEAEKDEHFEIELFAPTDGAKIGNINRCAVTITNDDDFHNMMDRLMVMTNTNIDSFRVYRDTWGQQLKDAMLVKGGDIENATTSDYVLHFASFFWKVLFALIPPPGILGGWLCFLVSLACIGMMTAMIGDLATIFGCLVGLEDTMTAITFVALGTSLPDTFASRAAVKNSKYADDGVGNINGSNSVNIFLGLGLPWMMATIYHTAKGTQFIVPAGGLGFSVLLYSICAIIAFVLLLARRNLSFFGKAEIGGPAAGRYTSAGLLISLWVTYIVLSYLQIHGTIKINI</sequence>
<keyword evidence="23" id="KW-1185">Reference proteome</keyword>
<comment type="subcellular location">
    <subcellularLocation>
        <location evidence="1">Cell membrane</location>
        <topology evidence="1">Multi-pass membrane protein</topology>
    </subcellularLocation>
</comment>
<dbReference type="GO" id="GO:0007154">
    <property type="term" value="P:cell communication"/>
    <property type="evidence" value="ECO:0007669"/>
    <property type="project" value="InterPro"/>
</dbReference>
<keyword evidence="3" id="KW-0813">Transport</keyword>
<evidence type="ECO:0000256" key="8">
    <source>
        <dbReference type="ARBA" id="ARBA00022723"/>
    </source>
</evidence>
<dbReference type="SMART" id="SM00237">
    <property type="entry name" value="Calx_beta"/>
    <property type="match status" value="2"/>
</dbReference>
<evidence type="ECO:0000256" key="14">
    <source>
        <dbReference type="ARBA" id="ARBA00023053"/>
    </source>
</evidence>
<feature type="domain" description="Calx-beta" evidence="21">
    <location>
        <begin position="353"/>
        <end position="455"/>
    </location>
</feature>
<dbReference type="InterPro" id="IPR004837">
    <property type="entry name" value="NaCa_Exmemb"/>
</dbReference>
<evidence type="ECO:0000256" key="18">
    <source>
        <dbReference type="ARBA" id="ARBA00023201"/>
    </source>
</evidence>
<keyword evidence="14" id="KW-0915">Sodium</keyword>
<dbReference type="Gene3D" id="1.20.1420.30">
    <property type="entry name" value="NCX, central ion-binding region"/>
    <property type="match status" value="2"/>
</dbReference>
<dbReference type="GO" id="GO:0005432">
    <property type="term" value="F:calcium:sodium antiporter activity"/>
    <property type="evidence" value="ECO:0007669"/>
    <property type="project" value="InterPro"/>
</dbReference>
<feature type="transmembrane region" description="Helical" evidence="20">
    <location>
        <begin position="148"/>
        <end position="169"/>
    </location>
</feature>
<evidence type="ECO:0000256" key="9">
    <source>
        <dbReference type="ARBA" id="ARBA00022729"/>
    </source>
</evidence>
<dbReference type="GO" id="GO:0098794">
    <property type="term" value="C:postsynapse"/>
    <property type="evidence" value="ECO:0007669"/>
    <property type="project" value="TreeGrafter"/>
</dbReference>
<name>A0A8I6TI08_CIMLE</name>
<keyword evidence="18" id="KW-0739">Sodium transport</keyword>
<comment type="similarity">
    <text evidence="2">Belongs to the Ca(2+):cation antiporter (CaCA) (TC 2.A.19) family. SLC8 subfamily.</text>
</comment>
<dbReference type="SUPFAM" id="SSF141072">
    <property type="entry name" value="CalX-like"/>
    <property type="match status" value="2"/>
</dbReference>
<evidence type="ECO:0000256" key="16">
    <source>
        <dbReference type="ARBA" id="ARBA00023136"/>
    </source>
</evidence>
<keyword evidence="12" id="KW-0112">Calmodulin-binding</keyword>
<protein>
    <recommendedName>
        <fullName evidence="21">Calx-beta domain-containing protein</fullName>
    </recommendedName>
</protein>
<evidence type="ECO:0000256" key="15">
    <source>
        <dbReference type="ARBA" id="ARBA00023065"/>
    </source>
</evidence>
<evidence type="ECO:0000256" key="10">
    <source>
        <dbReference type="ARBA" id="ARBA00022737"/>
    </source>
</evidence>
<evidence type="ECO:0000256" key="11">
    <source>
        <dbReference type="ARBA" id="ARBA00022837"/>
    </source>
</evidence>
<keyword evidence="6" id="KW-0109">Calcium transport</keyword>
<gene>
    <name evidence="22" type="primary">106667422</name>
</gene>
<dbReference type="PRINTS" id="PR01259">
    <property type="entry name" value="NACAEXCHNGR"/>
</dbReference>
<dbReference type="Pfam" id="PF01699">
    <property type="entry name" value="Na_Ca_ex"/>
    <property type="match status" value="2"/>
</dbReference>
<dbReference type="PANTHER" id="PTHR11878:SF76">
    <property type="entry name" value="CALX-BETA DOMAIN-CONTAINING PROTEIN"/>
    <property type="match status" value="1"/>
</dbReference>
<evidence type="ECO:0000256" key="5">
    <source>
        <dbReference type="ARBA" id="ARBA00022475"/>
    </source>
</evidence>
<keyword evidence="15" id="KW-0406">Ion transport</keyword>
<dbReference type="InterPro" id="IPR051171">
    <property type="entry name" value="CaCA"/>
</dbReference>
<feature type="transmembrane region" description="Helical" evidence="20">
    <location>
        <begin position="774"/>
        <end position="794"/>
    </location>
</feature>
<dbReference type="InterPro" id="IPR038081">
    <property type="entry name" value="CalX-like_sf"/>
</dbReference>
<dbReference type="PANTHER" id="PTHR11878">
    <property type="entry name" value="SODIUM/CALCIUM EXCHANGER"/>
    <property type="match status" value="1"/>
</dbReference>
<evidence type="ECO:0000313" key="22">
    <source>
        <dbReference type="EnsemblMetazoa" id="XP_014250860.1"/>
    </source>
</evidence>
<feature type="transmembrane region" description="Helical" evidence="20">
    <location>
        <begin position="814"/>
        <end position="833"/>
    </location>
</feature>
<dbReference type="AlphaFoldDB" id="A0A8I6TI08"/>